<name>C6HF28_AJECH</name>
<evidence type="ECO:0000313" key="2">
    <source>
        <dbReference type="Proteomes" id="UP000002624"/>
    </source>
</evidence>
<evidence type="ECO:0000313" key="1">
    <source>
        <dbReference type="EMBL" id="EER40905.1"/>
    </source>
</evidence>
<dbReference type="OMA" id="HNILFLE"/>
<dbReference type="AlphaFoldDB" id="C6HF28"/>
<organism evidence="1 2">
    <name type="scientific">Ajellomyces capsulatus (strain H143)</name>
    <name type="common">Darling's disease fungus</name>
    <name type="synonym">Histoplasma capsulatum</name>
    <dbReference type="NCBI Taxonomy" id="544712"/>
    <lineage>
        <taxon>Eukaryota</taxon>
        <taxon>Fungi</taxon>
        <taxon>Dikarya</taxon>
        <taxon>Ascomycota</taxon>
        <taxon>Pezizomycotina</taxon>
        <taxon>Eurotiomycetes</taxon>
        <taxon>Eurotiomycetidae</taxon>
        <taxon>Onygenales</taxon>
        <taxon>Ajellomycetaceae</taxon>
        <taxon>Histoplasma</taxon>
    </lineage>
</organism>
<dbReference type="HOGENOM" id="CLU_1695012_0_0_1"/>
<protein>
    <submittedName>
        <fullName evidence="1">Uncharacterized protein</fullName>
    </submittedName>
</protein>
<dbReference type="VEuPathDB" id="FungiDB:HCDG_04551"/>
<dbReference type="Proteomes" id="UP000002624">
    <property type="component" value="Unassembled WGS sequence"/>
</dbReference>
<accession>C6HF28</accession>
<sequence>MGLPYGYQVPGQSMVINPSNPSQPDENPQCRVGTISIDHSGFGNIKPRPRTTLRLARCGLKMKRGSSLPSCATEALTVDASIHFMRGAPFKDQQHPEYEIAYRTRKAEGKPGPIRTKLSPQPSALSLAKPEPSHNILFLESTPMFEPPKCMAIVG</sequence>
<reference evidence="2" key="1">
    <citation type="submission" date="2009-05" db="EMBL/GenBank/DDBJ databases">
        <title>The genome sequence of Ajellomyces capsulatus strain H143.</title>
        <authorList>
            <person name="Champion M."/>
            <person name="Cuomo C.A."/>
            <person name="Ma L.-J."/>
            <person name="Henn M.R."/>
            <person name="Sil A."/>
            <person name="Goldman B."/>
            <person name="Young S.K."/>
            <person name="Kodira C.D."/>
            <person name="Zeng Q."/>
            <person name="Koehrsen M."/>
            <person name="Alvarado L."/>
            <person name="Berlin A.M."/>
            <person name="Borenstein D."/>
            <person name="Chen Z."/>
            <person name="Engels R."/>
            <person name="Freedman E."/>
            <person name="Gellesch M."/>
            <person name="Goldberg J."/>
            <person name="Griggs A."/>
            <person name="Gujja S."/>
            <person name="Heiman D.I."/>
            <person name="Hepburn T.A."/>
            <person name="Howarth C."/>
            <person name="Jen D."/>
            <person name="Larson L."/>
            <person name="Lewis B."/>
            <person name="Mehta T."/>
            <person name="Park D."/>
            <person name="Pearson M."/>
            <person name="Roberts A."/>
            <person name="Saif S."/>
            <person name="Shea T.D."/>
            <person name="Shenoy N."/>
            <person name="Sisk P."/>
            <person name="Stolte C."/>
            <person name="Sykes S."/>
            <person name="Walk T."/>
            <person name="White J."/>
            <person name="Yandava C."/>
            <person name="Klein B."/>
            <person name="McEwen J.G."/>
            <person name="Puccia R."/>
            <person name="Goldman G.H."/>
            <person name="Felipe M.S."/>
            <person name="Nino-Vega G."/>
            <person name="San-Blas G."/>
            <person name="Taylor J.W."/>
            <person name="Mendoza L."/>
            <person name="Galagan J.E."/>
            <person name="Nusbaum C."/>
            <person name="Birren B.W."/>
        </authorList>
    </citation>
    <scope>NUCLEOTIDE SEQUENCE [LARGE SCALE GENOMIC DNA]</scope>
    <source>
        <strain evidence="2">H143</strain>
    </source>
</reference>
<gene>
    <name evidence="1" type="ORF">HCDG_04551</name>
</gene>
<dbReference type="EMBL" id="GG692424">
    <property type="protein sequence ID" value="EER40905.1"/>
    <property type="molecule type" value="Genomic_DNA"/>
</dbReference>
<proteinExistence type="predicted"/>